<evidence type="ECO:0000256" key="3">
    <source>
        <dbReference type="ARBA" id="ARBA00023125"/>
    </source>
</evidence>
<dbReference type="InterPro" id="IPR012340">
    <property type="entry name" value="NA-bd_OB-fold"/>
</dbReference>
<dbReference type="GO" id="GO:0009379">
    <property type="term" value="C:Holliday junction helicase complex"/>
    <property type="evidence" value="ECO:0007669"/>
    <property type="project" value="InterPro"/>
</dbReference>
<comment type="domain">
    <text evidence="6">Has three domains with a flexible linker between the domains II and III and assumes an 'L' shape. Domain III is highly mobile and contacts RuvB.</text>
</comment>
<evidence type="ECO:0000313" key="9">
    <source>
        <dbReference type="Proteomes" id="UP000450917"/>
    </source>
</evidence>
<dbReference type="SUPFAM" id="SSF47781">
    <property type="entry name" value="RuvA domain 2-like"/>
    <property type="match status" value="1"/>
</dbReference>
<sequence length="216" mass="23002">MIDFLRGTVAHRETEYVVLDVRGVGYRVFCANPFAVAPKDGKDGGEVTMYIHYQVREDAHLLFGFTSREEQSLFRLLLEVSGIGPKVAIGILAGGRPETIASAIRQENVAFLTKLPGIGKKTAQRMVLDLKDKLGAWTSADDDMAGAGFSLGDTASAPLGGGAWAEAKAALLALGYTEAEADRAGAAIKPKLQGGETTDAVTKLALQALFQQSMMR</sequence>
<keyword evidence="1 6" id="KW-0963">Cytoplasm</keyword>
<dbReference type="AlphaFoldDB" id="A0A7X2Z7G9"/>
<dbReference type="RefSeq" id="WP_127607058.1">
    <property type="nucleotide sequence ID" value="NZ_JBDLZV010000001.1"/>
</dbReference>
<reference evidence="8 9" key="1">
    <citation type="submission" date="2019-11" db="EMBL/GenBank/DDBJ databases">
        <title>Draft genome sequences of five Paenibacillus species of dairy origin.</title>
        <authorList>
            <person name="Olajide A.M."/>
            <person name="Chen S."/>
            <person name="Lapointe G."/>
        </authorList>
    </citation>
    <scope>NUCLEOTIDE SEQUENCE [LARGE SCALE GENOMIC DNA]</scope>
    <source>
        <strain evidence="8 9">2CS3</strain>
    </source>
</reference>
<proteinExistence type="inferred from homology"/>
<evidence type="ECO:0000256" key="1">
    <source>
        <dbReference type="ARBA" id="ARBA00022490"/>
    </source>
</evidence>
<evidence type="ECO:0000256" key="6">
    <source>
        <dbReference type="HAMAP-Rule" id="MF_00031"/>
    </source>
</evidence>
<dbReference type="Proteomes" id="UP000450917">
    <property type="component" value="Unassembled WGS sequence"/>
</dbReference>
<keyword evidence="8" id="KW-0378">Hydrolase</keyword>
<keyword evidence="4 6" id="KW-0233">DNA recombination</keyword>
<dbReference type="Gene3D" id="1.10.8.10">
    <property type="entry name" value="DNA helicase RuvA subunit, C-terminal domain"/>
    <property type="match status" value="1"/>
</dbReference>
<dbReference type="SMART" id="SM00278">
    <property type="entry name" value="HhH1"/>
    <property type="match status" value="2"/>
</dbReference>
<dbReference type="Pfam" id="PF01330">
    <property type="entry name" value="RuvA_N"/>
    <property type="match status" value="1"/>
</dbReference>
<dbReference type="GO" id="GO:0005737">
    <property type="term" value="C:cytoplasm"/>
    <property type="evidence" value="ECO:0007669"/>
    <property type="project" value="UniProtKB-SubCell"/>
</dbReference>
<comment type="subunit">
    <text evidence="6">Homotetramer. Forms an RuvA(8)-RuvB(12)-Holliday junction (HJ) complex. HJ DNA is sandwiched between 2 RuvA tetramers; dsDNA enters through RuvA and exits via RuvB. An RuvB hexamer assembles on each DNA strand where it exits the tetramer. Each RuvB hexamer is contacted by two RuvA subunits (via domain III) on 2 adjacent RuvB subunits; this complex drives branch migration. In the full resolvosome a probable DNA-RuvA(4)-RuvB(12)-RuvC(2) complex forms which resolves the HJ.</text>
</comment>
<protein>
    <recommendedName>
        <fullName evidence="6">Holliday junction branch migration complex subunit RuvA</fullName>
    </recommendedName>
</protein>
<dbReference type="GO" id="GO:0005524">
    <property type="term" value="F:ATP binding"/>
    <property type="evidence" value="ECO:0007669"/>
    <property type="project" value="InterPro"/>
</dbReference>
<dbReference type="SUPFAM" id="SSF46929">
    <property type="entry name" value="DNA helicase RuvA subunit, C-terminal domain"/>
    <property type="match status" value="1"/>
</dbReference>
<dbReference type="GO" id="GO:0006310">
    <property type="term" value="P:DNA recombination"/>
    <property type="evidence" value="ECO:0007669"/>
    <property type="project" value="UniProtKB-UniRule"/>
</dbReference>
<dbReference type="Gene3D" id="1.10.150.20">
    <property type="entry name" value="5' to 3' exonuclease, C-terminal subdomain"/>
    <property type="match status" value="1"/>
</dbReference>
<feature type="domain" description="Helix-hairpin-helix DNA-binding motif class 1" evidence="7">
    <location>
        <begin position="110"/>
        <end position="129"/>
    </location>
</feature>
<comment type="function">
    <text evidence="6">The RuvA-RuvB-RuvC complex processes Holliday junction (HJ) DNA during genetic recombination and DNA repair, while the RuvA-RuvB complex plays an important role in the rescue of blocked DNA replication forks via replication fork reversal (RFR). RuvA specifically binds to HJ cruciform DNA, conferring on it an open structure. The RuvB hexamer acts as an ATP-dependent pump, pulling dsDNA into and through the RuvAB complex. HJ branch migration allows RuvC to scan DNA until it finds its consensus sequence, where it cleaves and resolves the cruciform DNA.</text>
</comment>
<dbReference type="EMBL" id="WNZX01000001">
    <property type="protein sequence ID" value="MUG69155.1"/>
    <property type="molecule type" value="Genomic_DNA"/>
</dbReference>
<feature type="domain" description="Helix-hairpin-helix DNA-binding motif class 1" evidence="7">
    <location>
        <begin position="75"/>
        <end position="94"/>
    </location>
</feature>
<dbReference type="InterPro" id="IPR003583">
    <property type="entry name" value="Hlx-hairpin-Hlx_DNA-bd_motif"/>
</dbReference>
<accession>A0A7X2Z7G9</accession>
<comment type="subcellular location">
    <subcellularLocation>
        <location evidence="6">Cytoplasm</location>
    </subcellularLocation>
</comment>
<evidence type="ECO:0000313" key="8">
    <source>
        <dbReference type="EMBL" id="MUG69155.1"/>
    </source>
</evidence>
<evidence type="ECO:0000259" key="7">
    <source>
        <dbReference type="SMART" id="SM00278"/>
    </source>
</evidence>
<comment type="caution">
    <text evidence="8">The sequence shown here is derived from an EMBL/GenBank/DDBJ whole genome shotgun (WGS) entry which is preliminary data.</text>
</comment>
<dbReference type="GO" id="GO:0016787">
    <property type="term" value="F:hydrolase activity"/>
    <property type="evidence" value="ECO:0007669"/>
    <property type="project" value="UniProtKB-KW"/>
</dbReference>
<keyword evidence="2 6" id="KW-0227">DNA damage</keyword>
<keyword evidence="9" id="KW-1185">Reference proteome</keyword>
<dbReference type="NCBIfam" id="TIGR00084">
    <property type="entry name" value="ruvA"/>
    <property type="match status" value="1"/>
</dbReference>
<keyword evidence="3 6" id="KW-0238">DNA-binding</keyword>
<feature type="region of interest" description="Domain III" evidence="6">
    <location>
        <begin position="155"/>
        <end position="216"/>
    </location>
</feature>
<dbReference type="InterPro" id="IPR011114">
    <property type="entry name" value="RuvA_C"/>
</dbReference>
<organism evidence="8 9">
    <name type="scientific">Paenibacillus validus</name>
    <dbReference type="NCBI Taxonomy" id="44253"/>
    <lineage>
        <taxon>Bacteria</taxon>
        <taxon>Bacillati</taxon>
        <taxon>Bacillota</taxon>
        <taxon>Bacilli</taxon>
        <taxon>Bacillales</taxon>
        <taxon>Paenibacillaceae</taxon>
        <taxon>Paenibacillus</taxon>
    </lineage>
</organism>
<evidence type="ECO:0000256" key="4">
    <source>
        <dbReference type="ARBA" id="ARBA00023172"/>
    </source>
</evidence>
<name>A0A7X2Z7G9_9BACL</name>
<comment type="similarity">
    <text evidence="6">Belongs to the RuvA family.</text>
</comment>
<dbReference type="Gene3D" id="2.40.50.140">
    <property type="entry name" value="Nucleic acid-binding proteins"/>
    <property type="match status" value="1"/>
</dbReference>
<dbReference type="InterPro" id="IPR013849">
    <property type="entry name" value="DNA_helicase_Holl-junc_RuvA_I"/>
</dbReference>
<dbReference type="HAMAP" id="MF_00031">
    <property type="entry name" value="DNA_HJ_migration_RuvA"/>
    <property type="match status" value="1"/>
</dbReference>
<dbReference type="InterPro" id="IPR000085">
    <property type="entry name" value="RuvA"/>
</dbReference>
<gene>
    <name evidence="6 8" type="primary">ruvA</name>
    <name evidence="8" type="ORF">GNP93_00550</name>
</gene>
<dbReference type="Pfam" id="PF14520">
    <property type="entry name" value="HHH_5"/>
    <property type="match status" value="1"/>
</dbReference>
<dbReference type="Pfam" id="PF07499">
    <property type="entry name" value="RuvA_C"/>
    <property type="match status" value="1"/>
</dbReference>
<feature type="region of interest" description="Domain II" evidence="6">
    <location>
        <begin position="67"/>
        <end position="144"/>
    </location>
</feature>
<keyword evidence="5 6" id="KW-0234">DNA repair</keyword>
<dbReference type="GO" id="GO:0006281">
    <property type="term" value="P:DNA repair"/>
    <property type="evidence" value="ECO:0007669"/>
    <property type="project" value="UniProtKB-UniRule"/>
</dbReference>
<evidence type="ECO:0000256" key="2">
    <source>
        <dbReference type="ARBA" id="ARBA00022763"/>
    </source>
</evidence>
<dbReference type="InterPro" id="IPR036267">
    <property type="entry name" value="RuvA_C_sf"/>
</dbReference>
<comment type="caution">
    <text evidence="6">Lacks conserved residue(s) required for the propagation of feature annotation.</text>
</comment>
<dbReference type="InterPro" id="IPR010994">
    <property type="entry name" value="RuvA_2-like"/>
</dbReference>
<dbReference type="GO" id="GO:0009378">
    <property type="term" value="F:four-way junction helicase activity"/>
    <property type="evidence" value="ECO:0007669"/>
    <property type="project" value="InterPro"/>
</dbReference>
<dbReference type="SUPFAM" id="SSF50249">
    <property type="entry name" value="Nucleic acid-binding proteins"/>
    <property type="match status" value="1"/>
</dbReference>
<dbReference type="GO" id="GO:0048476">
    <property type="term" value="C:Holliday junction resolvase complex"/>
    <property type="evidence" value="ECO:0007669"/>
    <property type="project" value="UniProtKB-UniRule"/>
</dbReference>
<dbReference type="GO" id="GO:0000400">
    <property type="term" value="F:four-way junction DNA binding"/>
    <property type="evidence" value="ECO:0007669"/>
    <property type="project" value="UniProtKB-UniRule"/>
</dbReference>
<evidence type="ECO:0000256" key="5">
    <source>
        <dbReference type="ARBA" id="ARBA00023204"/>
    </source>
</evidence>